<evidence type="ECO:0000256" key="1">
    <source>
        <dbReference type="SAM" id="MobiDB-lite"/>
    </source>
</evidence>
<feature type="compositionally biased region" description="Pro residues" evidence="1">
    <location>
        <begin position="137"/>
        <end position="229"/>
    </location>
</feature>
<feature type="signal peptide" evidence="2">
    <location>
        <begin position="1"/>
        <end position="35"/>
    </location>
</feature>
<sequence>MGRHQPTRRRSAAASSLLLALAGVAVLSLCPASEAARLRGMSSVLGGGGARGYSRDVATAVLSGPGDVAAAHDKAGPASGGAEQHAGSRRRLRGLSSGLTGILDLNVTLPSIWNLTLTLRPASPPPPCVQWHKEFPEPCPSPPPPSPAPSPPPGPPKPPKPSPPPPSPPPNPRPPSPRPPSPRPPSPRPPSPRPPLPPSPRPPSPRPPLPPSPRPPSPRPPHPPSPPLPCEIWHKEFLLPCPSPPPLPRPPTLRINPGLLFP</sequence>
<feature type="region of interest" description="Disordered" evidence="1">
    <location>
        <begin position="68"/>
        <end position="90"/>
    </location>
</feature>
<feature type="chain" id="PRO_5014335484" description="Pherophorin domain-containing protein" evidence="2">
    <location>
        <begin position="36"/>
        <end position="262"/>
    </location>
</feature>
<protein>
    <recommendedName>
        <fullName evidence="5">Pherophorin domain-containing protein</fullName>
    </recommendedName>
</protein>
<gene>
    <name evidence="3" type="ORF">CHLRE_09g402402v5</name>
</gene>
<dbReference type="STRING" id="3055.A0A2K3DCQ4"/>
<organism evidence="3 4">
    <name type="scientific">Chlamydomonas reinhardtii</name>
    <name type="common">Chlamydomonas smithii</name>
    <dbReference type="NCBI Taxonomy" id="3055"/>
    <lineage>
        <taxon>Eukaryota</taxon>
        <taxon>Viridiplantae</taxon>
        <taxon>Chlorophyta</taxon>
        <taxon>core chlorophytes</taxon>
        <taxon>Chlorophyceae</taxon>
        <taxon>CS clade</taxon>
        <taxon>Chlamydomonadales</taxon>
        <taxon>Chlamydomonadaceae</taxon>
        <taxon>Chlamydomonas</taxon>
    </lineage>
</organism>
<dbReference type="PANTHER" id="PTHR24216">
    <property type="entry name" value="PAXILLIN-RELATED"/>
    <property type="match status" value="1"/>
</dbReference>
<dbReference type="KEGG" id="cre:CHLRE_09g402402v5"/>
<dbReference type="RefSeq" id="XP_042920772.1">
    <property type="nucleotide sequence ID" value="XM_043066072.1"/>
</dbReference>
<evidence type="ECO:0000256" key="2">
    <source>
        <dbReference type="SAM" id="SignalP"/>
    </source>
</evidence>
<dbReference type="PANTHER" id="PTHR24216:SF65">
    <property type="entry name" value="PAXILLIN-LIKE PROTEIN 1"/>
    <property type="match status" value="1"/>
</dbReference>
<proteinExistence type="predicted"/>
<feature type="compositionally biased region" description="Pro residues" evidence="1">
    <location>
        <begin position="241"/>
        <end position="251"/>
    </location>
</feature>
<reference evidence="3 4" key="1">
    <citation type="journal article" date="2007" name="Science">
        <title>The Chlamydomonas genome reveals the evolution of key animal and plant functions.</title>
        <authorList>
            <person name="Merchant S.S."/>
            <person name="Prochnik S.E."/>
            <person name="Vallon O."/>
            <person name="Harris E.H."/>
            <person name="Karpowicz S.J."/>
            <person name="Witman G.B."/>
            <person name="Terry A."/>
            <person name="Salamov A."/>
            <person name="Fritz-Laylin L.K."/>
            <person name="Marechal-Drouard L."/>
            <person name="Marshall W.F."/>
            <person name="Qu L.H."/>
            <person name="Nelson D.R."/>
            <person name="Sanderfoot A.A."/>
            <person name="Spalding M.H."/>
            <person name="Kapitonov V.V."/>
            <person name="Ren Q."/>
            <person name="Ferris P."/>
            <person name="Lindquist E."/>
            <person name="Shapiro H."/>
            <person name="Lucas S.M."/>
            <person name="Grimwood J."/>
            <person name="Schmutz J."/>
            <person name="Cardol P."/>
            <person name="Cerutti H."/>
            <person name="Chanfreau G."/>
            <person name="Chen C.L."/>
            <person name="Cognat V."/>
            <person name="Croft M.T."/>
            <person name="Dent R."/>
            <person name="Dutcher S."/>
            <person name="Fernandez E."/>
            <person name="Fukuzawa H."/>
            <person name="Gonzalez-Ballester D."/>
            <person name="Gonzalez-Halphen D."/>
            <person name="Hallmann A."/>
            <person name="Hanikenne M."/>
            <person name="Hippler M."/>
            <person name="Inwood W."/>
            <person name="Jabbari K."/>
            <person name="Kalanon M."/>
            <person name="Kuras R."/>
            <person name="Lefebvre P.A."/>
            <person name="Lemaire S.D."/>
            <person name="Lobanov A.V."/>
            <person name="Lohr M."/>
            <person name="Manuell A."/>
            <person name="Meier I."/>
            <person name="Mets L."/>
            <person name="Mittag M."/>
            <person name="Mittelmeier T."/>
            <person name="Moroney J.V."/>
            <person name="Moseley J."/>
            <person name="Napoli C."/>
            <person name="Nedelcu A.M."/>
            <person name="Niyogi K."/>
            <person name="Novoselov S.V."/>
            <person name="Paulsen I.T."/>
            <person name="Pazour G."/>
            <person name="Purton S."/>
            <person name="Ral J.P."/>
            <person name="Riano-Pachon D.M."/>
            <person name="Riekhof W."/>
            <person name="Rymarquis L."/>
            <person name="Schroda M."/>
            <person name="Stern D."/>
            <person name="Umen J."/>
            <person name="Willows R."/>
            <person name="Wilson N."/>
            <person name="Zimmer S.L."/>
            <person name="Allmer J."/>
            <person name="Balk J."/>
            <person name="Bisova K."/>
            <person name="Chen C.J."/>
            <person name="Elias M."/>
            <person name="Gendler K."/>
            <person name="Hauser C."/>
            <person name="Lamb M.R."/>
            <person name="Ledford H."/>
            <person name="Long J.C."/>
            <person name="Minagawa J."/>
            <person name="Page M.D."/>
            <person name="Pan J."/>
            <person name="Pootakham W."/>
            <person name="Roje S."/>
            <person name="Rose A."/>
            <person name="Stahlberg E."/>
            <person name="Terauchi A.M."/>
            <person name="Yang P."/>
            <person name="Ball S."/>
            <person name="Bowler C."/>
            <person name="Dieckmann C.L."/>
            <person name="Gladyshev V.N."/>
            <person name="Green P."/>
            <person name="Jorgensen R."/>
            <person name="Mayfield S."/>
            <person name="Mueller-Roeber B."/>
            <person name="Rajamani S."/>
            <person name="Sayre R.T."/>
            <person name="Brokstein P."/>
            <person name="Dubchak I."/>
            <person name="Goodstein D."/>
            <person name="Hornick L."/>
            <person name="Huang Y.W."/>
            <person name="Jhaveri J."/>
            <person name="Luo Y."/>
            <person name="Martinez D."/>
            <person name="Ngau W.C."/>
            <person name="Otillar B."/>
            <person name="Poliakov A."/>
            <person name="Porter A."/>
            <person name="Szajkowski L."/>
            <person name="Werner G."/>
            <person name="Zhou K."/>
            <person name="Grigoriev I.V."/>
            <person name="Rokhsar D.S."/>
            <person name="Grossman A.R."/>
        </authorList>
    </citation>
    <scope>NUCLEOTIDE SEQUENCE [LARGE SCALE GENOMIC DNA]</scope>
    <source>
        <strain evidence="4">CC-503</strain>
    </source>
</reference>
<dbReference type="InParanoid" id="A0A2K3DCQ4"/>
<dbReference type="EMBL" id="CM008970">
    <property type="protein sequence ID" value="PNW78312.1"/>
    <property type="molecule type" value="Genomic_DNA"/>
</dbReference>
<keyword evidence="2" id="KW-0732">Signal</keyword>
<name>A0A2K3DCQ4_CHLRE</name>
<evidence type="ECO:0000313" key="3">
    <source>
        <dbReference type="EMBL" id="PNW78312.1"/>
    </source>
</evidence>
<evidence type="ECO:0008006" key="5">
    <source>
        <dbReference type="Google" id="ProtNLM"/>
    </source>
</evidence>
<dbReference type="GeneID" id="66054810"/>
<keyword evidence="4" id="KW-1185">Reference proteome</keyword>
<dbReference type="AlphaFoldDB" id="A0A2K3DCQ4"/>
<dbReference type="Proteomes" id="UP000006906">
    <property type="component" value="Chromosome 9"/>
</dbReference>
<dbReference type="Gramene" id="PNW78312">
    <property type="protein sequence ID" value="PNW78312"/>
    <property type="gene ID" value="CHLRE_09g402402v5"/>
</dbReference>
<dbReference type="PRINTS" id="PR01217">
    <property type="entry name" value="PRICHEXTENSN"/>
</dbReference>
<evidence type="ECO:0000313" key="4">
    <source>
        <dbReference type="Proteomes" id="UP000006906"/>
    </source>
</evidence>
<feature type="region of interest" description="Disordered" evidence="1">
    <location>
        <begin position="128"/>
        <end position="262"/>
    </location>
</feature>
<accession>A0A2K3DCQ4</accession>